<dbReference type="InterPro" id="IPR001584">
    <property type="entry name" value="Integrase_cat-core"/>
</dbReference>
<name>A0A813TCG7_9BILA</name>
<dbReference type="InterPro" id="IPR012337">
    <property type="entry name" value="RNaseH-like_sf"/>
</dbReference>
<gene>
    <name evidence="2" type="ORF">OXX778_LOCUS7022</name>
</gene>
<evidence type="ECO:0000313" key="2">
    <source>
        <dbReference type="EMBL" id="CAF0811964.1"/>
    </source>
</evidence>
<dbReference type="Pfam" id="PF17919">
    <property type="entry name" value="RT_RNaseH_2"/>
    <property type="match status" value="1"/>
</dbReference>
<dbReference type="InterPro" id="IPR041577">
    <property type="entry name" value="RT_RNaseH_2"/>
</dbReference>
<evidence type="ECO:0000313" key="3">
    <source>
        <dbReference type="Proteomes" id="UP000663879"/>
    </source>
</evidence>
<evidence type="ECO:0000259" key="1">
    <source>
        <dbReference type="PROSITE" id="PS50994"/>
    </source>
</evidence>
<dbReference type="InterPro" id="IPR043502">
    <property type="entry name" value="DNA/RNA_pol_sf"/>
</dbReference>
<dbReference type="SUPFAM" id="SSF56672">
    <property type="entry name" value="DNA/RNA polymerases"/>
    <property type="match status" value="1"/>
</dbReference>
<proteinExistence type="predicted"/>
<dbReference type="Proteomes" id="UP000663879">
    <property type="component" value="Unassembled WGS sequence"/>
</dbReference>
<feature type="domain" description="Integrase catalytic" evidence="1">
    <location>
        <begin position="207"/>
        <end position="293"/>
    </location>
</feature>
<protein>
    <recommendedName>
        <fullName evidence="1">Integrase catalytic domain-containing protein</fullName>
    </recommendedName>
</protein>
<organism evidence="2 3">
    <name type="scientific">Brachionus calyciflorus</name>
    <dbReference type="NCBI Taxonomy" id="104777"/>
    <lineage>
        <taxon>Eukaryota</taxon>
        <taxon>Metazoa</taxon>
        <taxon>Spiralia</taxon>
        <taxon>Gnathifera</taxon>
        <taxon>Rotifera</taxon>
        <taxon>Eurotatoria</taxon>
        <taxon>Monogononta</taxon>
        <taxon>Pseudotrocha</taxon>
        <taxon>Ploima</taxon>
        <taxon>Brachionidae</taxon>
        <taxon>Brachionus</taxon>
    </lineage>
</organism>
<dbReference type="EMBL" id="CAJNOC010000870">
    <property type="protein sequence ID" value="CAF0811964.1"/>
    <property type="molecule type" value="Genomic_DNA"/>
</dbReference>
<dbReference type="PANTHER" id="PTHR37984:SF15">
    <property type="entry name" value="INTEGRASE CATALYTIC DOMAIN-CONTAINING PROTEIN"/>
    <property type="match status" value="1"/>
</dbReference>
<keyword evidence="3" id="KW-1185">Reference proteome</keyword>
<dbReference type="GO" id="GO:0003676">
    <property type="term" value="F:nucleic acid binding"/>
    <property type="evidence" value="ECO:0007669"/>
    <property type="project" value="InterPro"/>
</dbReference>
<dbReference type="GO" id="GO:0015074">
    <property type="term" value="P:DNA integration"/>
    <property type="evidence" value="ECO:0007669"/>
    <property type="project" value="InterPro"/>
</dbReference>
<sequence length="336" mass="38908">MLIRYKTLMTYLLYYPSQSGHVIGFGYIKPDPAKIEALFHYPPPYTLTQLQKSFNTIRNLLTSDSVLALPDPNKRFRLDTDAGNTGVGAVLSQEKEKIHTNADALSRWPLPIDDEEVQAQKLQHIADETEPKLVINLIDITQNEPEPQLLEITPVEQDKDQCINWIKNLIRENGEKRPEIDQFSSNFHKRLYEFYEQLSCCFTKTLGTNFQSELLRKIYDLLDIHQLKTTAFHPESDGLTERFNRTLKTMIACYVNENQNNWDKLLPFLSFAYNTSTHSTTNHSPYEVIYYRKPKIRIDLIIAKSAENIGEGEVTVEFNTTETKTITMNIHKLTNM</sequence>
<dbReference type="PROSITE" id="PS50994">
    <property type="entry name" value="INTEGRASE"/>
    <property type="match status" value="1"/>
</dbReference>
<dbReference type="InterPro" id="IPR036397">
    <property type="entry name" value="RNaseH_sf"/>
</dbReference>
<dbReference type="PANTHER" id="PTHR37984">
    <property type="entry name" value="PROTEIN CBG26694"/>
    <property type="match status" value="1"/>
</dbReference>
<accession>A0A813TCG7</accession>
<dbReference type="Gene3D" id="3.30.420.10">
    <property type="entry name" value="Ribonuclease H-like superfamily/Ribonuclease H"/>
    <property type="match status" value="1"/>
</dbReference>
<dbReference type="OrthoDB" id="10030726at2759"/>
<dbReference type="AlphaFoldDB" id="A0A813TCG7"/>
<reference evidence="2" key="1">
    <citation type="submission" date="2021-02" db="EMBL/GenBank/DDBJ databases">
        <authorList>
            <person name="Nowell W R."/>
        </authorList>
    </citation>
    <scope>NUCLEOTIDE SEQUENCE</scope>
    <source>
        <strain evidence="2">Ploen Becks lab</strain>
    </source>
</reference>
<dbReference type="SUPFAM" id="SSF53098">
    <property type="entry name" value="Ribonuclease H-like"/>
    <property type="match status" value="1"/>
</dbReference>
<dbReference type="InterPro" id="IPR050951">
    <property type="entry name" value="Retrovirus_Pol_polyprotein"/>
</dbReference>
<comment type="caution">
    <text evidence="2">The sequence shown here is derived from an EMBL/GenBank/DDBJ whole genome shotgun (WGS) entry which is preliminary data.</text>
</comment>